<organism evidence="1 2">
    <name type="scientific">Fusibacter bizertensis</name>
    <dbReference type="NCBI Taxonomy" id="1488331"/>
    <lineage>
        <taxon>Bacteria</taxon>
        <taxon>Bacillati</taxon>
        <taxon>Bacillota</taxon>
        <taxon>Clostridia</taxon>
        <taxon>Eubacteriales</taxon>
        <taxon>Eubacteriales Family XII. Incertae Sedis</taxon>
        <taxon>Fusibacter</taxon>
    </lineage>
</organism>
<accession>A0ABT6N975</accession>
<name>A0ABT6N975_9FIRM</name>
<dbReference type="RefSeq" id="WP_281092772.1">
    <property type="nucleotide sequence ID" value="NZ_JARYZI010000001.1"/>
</dbReference>
<evidence type="ECO:0000313" key="2">
    <source>
        <dbReference type="Proteomes" id="UP001158045"/>
    </source>
</evidence>
<dbReference type="EMBL" id="JARYZI010000001">
    <property type="protein sequence ID" value="MDH8676972.1"/>
    <property type="molecule type" value="Genomic_DNA"/>
</dbReference>
<protein>
    <submittedName>
        <fullName evidence="1">Uncharacterized protein</fullName>
    </submittedName>
</protein>
<proteinExistence type="predicted"/>
<evidence type="ECO:0000313" key="1">
    <source>
        <dbReference type="EMBL" id="MDH8676972.1"/>
    </source>
</evidence>
<gene>
    <name evidence="1" type="ORF">QE109_02370</name>
</gene>
<sequence>MKRLGFLLGIVILVLALTAGYTLWLHNNTMTVYNITAPAVMLNLSNYAHDEVDINFTGNIYQAILATNLMFSGTLTIGDVTYNLIDENVLELIPLKGDDYHGSFVSVEGERASIIINADFTKGFIKYWHVVDAESDDDGYNRSTVEPQTEDDSLTEIDLTEIDSTETGSSESVTAEYIAAERYVIFPYKGESDLELKQMIKDYENEFVKDYNPIHN</sequence>
<comment type="caution">
    <text evidence="1">The sequence shown here is derived from an EMBL/GenBank/DDBJ whole genome shotgun (WGS) entry which is preliminary data.</text>
</comment>
<dbReference type="Proteomes" id="UP001158045">
    <property type="component" value="Unassembled WGS sequence"/>
</dbReference>
<reference evidence="1 2" key="1">
    <citation type="submission" date="2023-04" db="EMBL/GenBank/DDBJ databases">
        <title>Fusibacter bizertensis strain WBS, isolated from littoral bottom sediments of the Arctic seas - biochemical and genomic analysis.</title>
        <authorList>
            <person name="Brioukhanov A.L."/>
        </authorList>
    </citation>
    <scope>NUCLEOTIDE SEQUENCE [LARGE SCALE GENOMIC DNA]</scope>
    <source>
        <strain evidence="1 2">WBS</strain>
    </source>
</reference>
<keyword evidence="2" id="KW-1185">Reference proteome</keyword>